<dbReference type="Pfam" id="PF10321">
    <property type="entry name" value="7TM_GPCR_Srt"/>
    <property type="match status" value="2"/>
</dbReference>
<dbReference type="SUPFAM" id="SSF81321">
    <property type="entry name" value="Family A G protein-coupled receptor-like"/>
    <property type="match status" value="2"/>
</dbReference>
<dbReference type="Pfam" id="PF00201">
    <property type="entry name" value="UDPGT"/>
    <property type="match status" value="3"/>
</dbReference>
<comment type="catalytic activity">
    <reaction evidence="5">
        <text>glucuronate acceptor + UDP-alpha-D-glucuronate = acceptor beta-D-glucuronoside + UDP + H(+)</text>
        <dbReference type="Rhea" id="RHEA:21032"/>
        <dbReference type="ChEBI" id="CHEBI:15378"/>
        <dbReference type="ChEBI" id="CHEBI:58052"/>
        <dbReference type="ChEBI" id="CHEBI:58223"/>
        <dbReference type="ChEBI" id="CHEBI:132367"/>
        <dbReference type="ChEBI" id="CHEBI:132368"/>
        <dbReference type="EC" id="2.4.1.17"/>
    </reaction>
</comment>
<feature type="transmembrane region" description="Helical" evidence="6">
    <location>
        <begin position="1036"/>
        <end position="1061"/>
    </location>
</feature>
<evidence type="ECO:0000256" key="1">
    <source>
        <dbReference type="ARBA" id="ARBA00009995"/>
    </source>
</evidence>
<comment type="caution">
    <text evidence="8">The sequence shown here is derived from an EMBL/GenBank/DDBJ whole genome shotgun (WGS) entry which is preliminary data.</text>
</comment>
<dbReference type="InterPro" id="IPR002213">
    <property type="entry name" value="UDP_glucos_trans"/>
</dbReference>
<feature type="signal peptide" evidence="7">
    <location>
        <begin position="1"/>
        <end position="21"/>
    </location>
</feature>
<dbReference type="InterPro" id="IPR035595">
    <property type="entry name" value="UDP_glycos_trans_CS"/>
</dbReference>
<keyword evidence="9" id="KW-1185">Reference proteome</keyword>
<feature type="transmembrane region" description="Helical" evidence="6">
    <location>
        <begin position="1240"/>
        <end position="1257"/>
    </location>
</feature>
<evidence type="ECO:0000256" key="4">
    <source>
        <dbReference type="ARBA" id="ARBA00022679"/>
    </source>
</evidence>
<name>A0AA39HC69_9BILA</name>
<feature type="transmembrane region" description="Helical" evidence="6">
    <location>
        <begin position="1817"/>
        <end position="1842"/>
    </location>
</feature>
<dbReference type="EMBL" id="JAUCMV010000004">
    <property type="protein sequence ID" value="KAK0402614.1"/>
    <property type="molecule type" value="Genomic_DNA"/>
</dbReference>
<evidence type="ECO:0000256" key="2">
    <source>
        <dbReference type="ARBA" id="ARBA00012544"/>
    </source>
</evidence>
<feature type="transmembrane region" description="Helical" evidence="6">
    <location>
        <begin position="1153"/>
        <end position="1171"/>
    </location>
</feature>
<dbReference type="Gene3D" id="3.40.50.2000">
    <property type="entry name" value="Glycogen Phosphorylase B"/>
    <property type="match status" value="3"/>
</dbReference>
<keyword evidence="6" id="KW-0812">Transmembrane</keyword>
<feature type="transmembrane region" description="Helical" evidence="6">
    <location>
        <begin position="1854"/>
        <end position="1880"/>
    </location>
</feature>
<evidence type="ECO:0000313" key="9">
    <source>
        <dbReference type="Proteomes" id="UP001175271"/>
    </source>
</evidence>
<comment type="similarity">
    <text evidence="1">Belongs to the UDP-glycosyltransferase family.</text>
</comment>
<organism evidence="8 9">
    <name type="scientific">Steinernema hermaphroditum</name>
    <dbReference type="NCBI Taxonomy" id="289476"/>
    <lineage>
        <taxon>Eukaryota</taxon>
        <taxon>Metazoa</taxon>
        <taxon>Ecdysozoa</taxon>
        <taxon>Nematoda</taxon>
        <taxon>Chromadorea</taxon>
        <taxon>Rhabditida</taxon>
        <taxon>Tylenchina</taxon>
        <taxon>Panagrolaimomorpha</taxon>
        <taxon>Strongyloidoidea</taxon>
        <taxon>Steinernematidae</taxon>
        <taxon>Steinernema</taxon>
    </lineage>
</organism>
<feature type="transmembrane region" description="Helical" evidence="6">
    <location>
        <begin position="1200"/>
        <end position="1219"/>
    </location>
</feature>
<dbReference type="PANTHER" id="PTHR48043:SF145">
    <property type="entry name" value="FI06409P-RELATED"/>
    <property type="match status" value="1"/>
</dbReference>
<dbReference type="EC" id="2.4.1.17" evidence="2"/>
<feature type="transmembrane region" description="Helical" evidence="6">
    <location>
        <begin position="1981"/>
        <end position="2000"/>
    </location>
</feature>
<dbReference type="PANTHER" id="PTHR48043">
    <property type="entry name" value="EG:EG0003.4 PROTEIN-RELATED"/>
    <property type="match status" value="1"/>
</dbReference>
<keyword evidence="7" id="KW-0732">Signal</keyword>
<evidence type="ECO:0000256" key="6">
    <source>
        <dbReference type="SAM" id="Phobius"/>
    </source>
</evidence>
<protein>
    <recommendedName>
        <fullName evidence="2">glucuronosyltransferase</fullName>
        <ecNumber evidence="2">2.4.1.17</ecNumber>
    </recommendedName>
</protein>
<dbReference type="Proteomes" id="UP001175271">
    <property type="component" value="Unassembled WGS sequence"/>
</dbReference>
<keyword evidence="6" id="KW-0472">Membrane</keyword>
<dbReference type="PROSITE" id="PS00375">
    <property type="entry name" value="UDPGT"/>
    <property type="match status" value="3"/>
</dbReference>
<evidence type="ECO:0000256" key="3">
    <source>
        <dbReference type="ARBA" id="ARBA00022676"/>
    </source>
</evidence>
<keyword evidence="4" id="KW-0808">Transferase</keyword>
<evidence type="ECO:0000313" key="8">
    <source>
        <dbReference type="EMBL" id="KAK0402614.1"/>
    </source>
</evidence>
<feature type="transmembrane region" description="Helical" evidence="6">
    <location>
        <begin position="1111"/>
        <end position="1132"/>
    </location>
</feature>
<dbReference type="SUPFAM" id="SSF53756">
    <property type="entry name" value="UDP-Glycosyltransferase/glycogen phosphorylase"/>
    <property type="match status" value="3"/>
</dbReference>
<evidence type="ECO:0000256" key="7">
    <source>
        <dbReference type="SAM" id="SignalP"/>
    </source>
</evidence>
<dbReference type="CDD" id="cd03784">
    <property type="entry name" value="GT1_Gtf-like"/>
    <property type="match status" value="3"/>
</dbReference>
<gene>
    <name evidence="8" type="ORF">QR680_016431</name>
</gene>
<feature type="transmembrane region" description="Helical" evidence="6">
    <location>
        <begin position="1263"/>
        <end position="1288"/>
    </location>
</feature>
<dbReference type="InterPro" id="IPR019425">
    <property type="entry name" value="7TM_GPCR_serpentine_rcpt_Srt"/>
</dbReference>
<proteinExistence type="inferred from homology"/>
<dbReference type="InterPro" id="IPR050271">
    <property type="entry name" value="UDP-glycosyltransferase"/>
</dbReference>
<dbReference type="GO" id="GO:0015020">
    <property type="term" value="F:glucuronosyltransferase activity"/>
    <property type="evidence" value="ECO:0007669"/>
    <property type="project" value="UniProtKB-EC"/>
</dbReference>
<keyword evidence="6" id="KW-1133">Transmembrane helix</keyword>
<feature type="transmembrane region" description="Helical" evidence="6">
    <location>
        <begin position="2021"/>
        <end position="2038"/>
    </location>
</feature>
<feature type="chain" id="PRO_5041274843" description="glucuronosyltransferase" evidence="7">
    <location>
        <begin position="22"/>
        <end position="2403"/>
    </location>
</feature>
<keyword evidence="3" id="KW-0328">Glycosyltransferase</keyword>
<sequence length="2403" mass="273769">MSAPFCALFICLSFFVSSVFTANVLVTFALDFDSHINSMKPFFMSLAQAGHNVTVLDPSSKEKPRYFGPEINVFHIRLPPKNLLGASPDIFWKMETTSDRMAGLFAETDLAFGEILDERRDQLETILDSKWDLIVLDELFGLHQNAIAYHLKKKNNTPYIVFATSMYFMTNYINNAIGRVSSSRMGMFLPLPENSNDLWDSAKFSNRLYGFVYDTVEHIGMRYYLDYSGGLDNLKRLTPDFSFTKFAKDASLHLTEQIDRWPFPIAEGHDFKLIGSHCGKAKPLPQQYLDFVNDPSSKGTIYVAFGSVLDLHHAPEFILRAFEEALNELADYRVIFVYKGSERIRLGKHVMITKWAPQLDVLSHEKTHLFVSHGGLKSMKEAICSKTPVLYVPVFAEQAMNTKMALEIGFARTANKFTLTKNILLKEIHEILDNYEQYDGKIHKLYDIYMDRIIPALDEGVFYAEKVMRDHSDNEEFKRRGIDLGWTQFLYLDLSLLLLVEGAPNRFQANVFRNQEFMMKVLFFSVTFSFYRMLSFDYDEVSDEIDVQLVGLADVGHNVTVLDTSTKPKPRNFGANINVVHLYFAAPETTKTATNVYWRYDGTSARLPMLFARGDRVLGDILQQHQKKFNEILNMEWDLIVMDELYGIHQNAIAYILKRKTNTPSIVFATSMFIISTYINNALGRISSTRMGMFVPVPKDSSDVWNAARFDQRLYATVYDSLEYIGLRYYLPLTGGLRNLHRLTPSDFTFTEFSKEASLHLTEQIDRLPFPLPESNDLRLIGSHCGTVKPLPSTYLDFISDPSSKGTIYVAFGSTIDLTYAPDFIWNAFEEALDELQEYRIVFAYGGIKRLNVGSHVMVTKWAPQLDILDHEKTHLFISHGGLKSFKEAICTKTPVVFLPLFGDQAMNTRMSLEMGFGRTVNKHTVSKEILLGEINEILTNYGKYQRNIVKLHNIYSDRLIPVLDEGVFYAERLMRGHGDRQPFRRRGIDLSWTTYLYTDWLLLLGMEIPTLTAVSCANITPFLSEFIYPEETRRIIFGATYVSLASIGIPICLFVLSVFSRKALREHSCYKLLTITGILDTASLLSAGIICGLLSLLNLQPCNGHRWTSIFTYFTCMHWYTYCAASEVLALNRMLIFVKEDWAKLLFHGKKTWFWLTYILLYPVLCTFLHPSEMFYVYDPYGGVAHDGKHYPFHAISNFMKLSSVTAMYIVMTIGLLWKLRKSGNATVLASQISISLQTLLVAALADFSAVVYIFAQNIIDGAYLGFVAQVSWICTHLSTGIIYLTANNQVREEFVRKVRKIFSKKPFISNIISMDTSGNVATNSAQTHMVSTDVGHNVTVLDTSTKPKPRNFGANINVVHLYFAAPETTKTATNVYWRYDGTSARLPMLFARGDRVLGDILQQHQKKFNEILNMEWDLIVMDELYGIHQNAIAYILKRKTNTPSIVFATSMFIISTYINNALGRISSTRMGMFVPVPKDSSDVWNAARFDQRLYATVYDSLEYIGLRYYLPLTGGLRNLHRLTPSDFTFTEFSKEASLHLTEQIDRLPFPLPESNDLRLIGSHCGTVKPLPSTYLDFISDPSSKGTIYVAFGSTIDLTYAPDFIWNAFEEALDELQEYRIVFAYGGIKRLNVGSHVMVTKWAPQLDILDHEKTHLFISHGGLKSFKEAICTKTPVVFLPLFGDQAMNTRMSLEMGFGRTVNKHTVSKEILLGEINEILTNYGKYQRNIVKLHNIYSDRLIPVLDEGVFYAERLMRGHGDRQPFRRRGIDLSWTTYLYTDWLLLLGMEIPTLTAVSCANITPFLSEFIYPEETRRIIFGATYVSLASIGIPICLFVLSVFSRKALREHSCYKLLTITGILDTASLLSAGIICGLLSLLNLQPCNGHRWTSIFTYFTCMHWYTYCAASEVLALNRMLIFVKEDWAKLLFHGKKTWFWLTYILLYPVLCTFLHPSEMFYVYDPYGGVAHDGKHYPFHAISNFMKLSSVTAMYIVMTIGLLWKLRKSGNATVLASQISISLQTLLVAALADFSAVVYIFAQNIIDGAYLGFVAQVSWICTHLSTGIIYLTANNQVREEFVRKVRKIFSKKPFISNIISMDTSGNVATNSAQTHMSRSISDGSPATVPSGNVMSTVSESTLSSDLETSTETIVKQTTEKTKTFNKSQLILIDKEGLTCLPCNLPNRALEFIVFEENITKMGHIHLSDPSIIYKALDDPSKDFYVIEVNGKKRAIRKFKTVETSHGYSVPENVDMFLWEWKRSRFIDCQNIDMNRTKENSRRHIPLSAIDEVAELRDLAISHRVTLLLDCGTKLGWYRECSLIPHTNDLDLAIMYDEHSGQLLHELDTSTKYHLFVTYGEMGYGKEWMKDHLSSDYSWKTSGHNIFGREDNNGTWTVREQSEDYQLG</sequence>
<feature type="transmembrane region" description="Helical" evidence="6">
    <location>
        <begin position="1892"/>
        <end position="1913"/>
    </location>
</feature>
<evidence type="ECO:0000256" key="5">
    <source>
        <dbReference type="ARBA" id="ARBA00047475"/>
    </source>
</evidence>
<accession>A0AA39HC69</accession>
<reference evidence="8" key="1">
    <citation type="submission" date="2023-06" db="EMBL/GenBank/DDBJ databases">
        <title>Genomic analysis of the entomopathogenic nematode Steinernema hermaphroditum.</title>
        <authorList>
            <person name="Schwarz E.M."/>
            <person name="Heppert J.K."/>
            <person name="Baniya A."/>
            <person name="Schwartz H.T."/>
            <person name="Tan C.-H."/>
            <person name="Antoshechkin I."/>
            <person name="Sternberg P.W."/>
            <person name="Goodrich-Blair H."/>
            <person name="Dillman A.R."/>
        </authorList>
    </citation>
    <scope>NUCLEOTIDE SEQUENCE</scope>
    <source>
        <strain evidence="8">PS9179</strain>
        <tissue evidence="8">Whole animal</tissue>
    </source>
</reference>
<feature type="transmembrane region" description="Helical" evidence="6">
    <location>
        <begin position="1073"/>
        <end position="1099"/>
    </location>
</feature>
<feature type="transmembrane region" description="Helical" evidence="6">
    <location>
        <begin position="1934"/>
        <end position="1952"/>
    </location>
</feature>